<dbReference type="PROSITE" id="PS51257">
    <property type="entry name" value="PROKAR_LIPOPROTEIN"/>
    <property type="match status" value="1"/>
</dbReference>
<gene>
    <name evidence="3" type="ORF">F8O05_03145</name>
</gene>
<dbReference type="Gene3D" id="1.20.1260.10">
    <property type="match status" value="1"/>
</dbReference>
<proteinExistence type="predicted"/>
<feature type="domain" description="DUF305" evidence="2">
    <location>
        <begin position="51"/>
        <end position="196"/>
    </location>
</feature>
<protein>
    <submittedName>
        <fullName evidence="3">DUF305 domain-containing protein</fullName>
    </submittedName>
</protein>
<dbReference type="OrthoDB" id="26872at2"/>
<dbReference type="AlphaFoldDB" id="A0A7J5BG38"/>
<evidence type="ECO:0000313" key="3">
    <source>
        <dbReference type="EMBL" id="KAB1645253.1"/>
    </source>
</evidence>
<dbReference type="Proteomes" id="UP000433493">
    <property type="component" value="Unassembled WGS sequence"/>
</dbReference>
<dbReference type="SUPFAM" id="SSF56601">
    <property type="entry name" value="beta-lactamase/transpeptidase-like"/>
    <property type="match status" value="1"/>
</dbReference>
<organism evidence="3 4">
    <name type="scientific">Gulosibacter chungangensis</name>
    <dbReference type="NCBI Taxonomy" id="979746"/>
    <lineage>
        <taxon>Bacteria</taxon>
        <taxon>Bacillati</taxon>
        <taxon>Actinomycetota</taxon>
        <taxon>Actinomycetes</taxon>
        <taxon>Micrococcales</taxon>
        <taxon>Microbacteriaceae</taxon>
        <taxon>Gulosibacter</taxon>
    </lineage>
</organism>
<accession>A0A7J5BG38</accession>
<dbReference type="PANTHER" id="PTHR36933">
    <property type="entry name" value="SLL0788 PROTEIN"/>
    <property type="match status" value="1"/>
</dbReference>
<dbReference type="RefSeq" id="WP_158051261.1">
    <property type="nucleotide sequence ID" value="NZ_WBKB01000001.1"/>
</dbReference>
<dbReference type="InterPro" id="IPR012338">
    <property type="entry name" value="Beta-lactam/transpept-like"/>
</dbReference>
<evidence type="ECO:0000313" key="4">
    <source>
        <dbReference type="Proteomes" id="UP000433493"/>
    </source>
</evidence>
<feature type="region of interest" description="Disordered" evidence="1">
    <location>
        <begin position="25"/>
        <end position="44"/>
    </location>
</feature>
<dbReference type="PANTHER" id="PTHR36933:SF1">
    <property type="entry name" value="SLL0788 PROTEIN"/>
    <property type="match status" value="1"/>
</dbReference>
<reference evidence="3 4" key="1">
    <citation type="submission" date="2019-09" db="EMBL/GenBank/DDBJ databases">
        <title>Phylogeny of genus Pseudoclavibacter and closely related genus.</title>
        <authorList>
            <person name="Li Y."/>
        </authorList>
    </citation>
    <scope>NUCLEOTIDE SEQUENCE [LARGE SCALE GENOMIC DNA]</scope>
    <source>
        <strain evidence="3 4">KCTC 13959</strain>
    </source>
</reference>
<comment type="caution">
    <text evidence="3">The sequence shown here is derived from an EMBL/GenBank/DDBJ whole genome shotgun (WGS) entry which is preliminary data.</text>
</comment>
<evidence type="ECO:0000259" key="2">
    <source>
        <dbReference type="Pfam" id="PF03713"/>
    </source>
</evidence>
<keyword evidence="4" id="KW-1185">Reference proteome</keyword>
<sequence>MSKARIATFAAASITAVLLLTGCSSTPSGTESSGSSSVPSAEVSAEANAADEMFATMMIVHHEQAIEMSDVILAKNSVDPAVTELAQKIKDAQGPEIDRMNDWLKAWGASAPDMGGMDHGDGMGGMMSEEDMAALEAADGPTASRLFLEQMIQHHEGAVEMAEAQVKDGRNTNAVELAEQIIEAQTAEIQEMQEMLKSL</sequence>
<evidence type="ECO:0000256" key="1">
    <source>
        <dbReference type="SAM" id="MobiDB-lite"/>
    </source>
</evidence>
<name>A0A7J5BG38_9MICO</name>
<dbReference type="EMBL" id="WBKB01000001">
    <property type="protein sequence ID" value="KAB1645253.1"/>
    <property type="molecule type" value="Genomic_DNA"/>
</dbReference>
<dbReference type="InterPro" id="IPR005183">
    <property type="entry name" value="DUF305_CopM-like"/>
</dbReference>
<dbReference type="InterPro" id="IPR012347">
    <property type="entry name" value="Ferritin-like"/>
</dbReference>
<dbReference type="Pfam" id="PF03713">
    <property type="entry name" value="DUF305"/>
    <property type="match status" value="1"/>
</dbReference>